<keyword evidence="4" id="KW-0808">Transferase</keyword>
<dbReference type="SMART" id="SM00388">
    <property type="entry name" value="HisKA"/>
    <property type="match status" value="1"/>
</dbReference>
<dbReference type="InterPro" id="IPR000700">
    <property type="entry name" value="PAS-assoc_C"/>
</dbReference>
<organism evidence="9 10">
    <name type="scientific">Paraburkholderia translucens</name>
    <dbReference type="NCBI Taxonomy" id="2886945"/>
    <lineage>
        <taxon>Bacteria</taxon>
        <taxon>Pseudomonadati</taxon>
        <taxon>Pseudomonadota</taxon>
        <taxon>Betaproteobacteria</taxon>
        <taxon>Burkholderiales</taxon>
        <taxon>Burkholderiaceae</taxon>
        <taxon>Paraburkholderia</taxon>
    </lineage>
</organism>
<dbReference type="SMART" id="SM00065">
    <property type="entry name" value="GAF"/>
    <property type="match status" value="1"/>
</dbReference>
<dbReference type="InterPro" id="IPR029016">
    <property type="entry name" value="GAF-like_dom_sf"/>
</dbReference>
<evidence type="ECO:0000256" key="3">
    <source>
        <dbReference type="ARBA" id="ARBA00022553"/>
    </source>
</evidence>
<dbReference type="InterPro" id="IPR003018">
    <property type="entry name" value="GAF"/>
</dbReference>
<dbReference type="Gene3D" id="3.30.450.20">
    <property type="entry name" value="PAS domain"/>
    <property type="match status" value="4"/>
</dbReference>
<dbReference type="InterPro" id="IPR003661">
    <property type="entry name" value="HisK_dim/P_dom"/>
</dbReference>
<dbReference type="SUPFAM" id="SSF55785">
    <property type="entry name" value="PYP-like sensor domain (PAS domain)"/>
    <property type="match status" value="4"/>
</dbReference>
<keyword evidence="5" id="KW-0418">Kinase</keyword>
<evidence type="ECO:0000259" key="8">
    <source>
        <dbReference type="PROSITE" id="PS50113"/>
    </source>
</evidence>
<sequence>MRTPAALDRIVDAQRDGCAMTGGGGETAGLAMELRRILDALPDLVWAVHTDGTSDFVNRRWCEYTGQGFERALGYGWRAAIHPDHLDEFLEGWARVTRSDMPGEMQACLRRFDGQYRWFALRVAPDSTEAGTGALRWCVSASYSDVLAQFSEGQRISKTATFTSDLRLDQNIWSDEFFRILEIDPCERPSVKLIRDRVHPDDLDFYDREIRRALDGNESDFTFRIEVPKAGLKYLHCLARVVDYVDGRPIYIGTVQDVTETKRAEESLRASERALREVIDTIPCLAWSARADGWTDFLNKRWLEYTGFTAEQAMGHGWLAAVHPDDVAGMAQAWREALELGVGGGGATARLRRFDGTYRWFVFPYNSQRDESGKVVKWYGTPLDIEDLKQAEALLAGEVRVLEMVARGEPLLEVLGALCRLVETLVADCFCSILIVGPDRARFGAAVGPSLPMEYNQVLNGMTIDGAFDPCSLAMLNKTPIVTSDLANDPRWKDSVWPSLMQTHGYASCWSTPTMSASGDVSGIFAVYRREPVSPTPEERRLIDRLAYIASIAIDRAHADEALYRRDKELRETLAQLSEAQRLGKTGCFTWDVLADRHEWSEEIYRVFGYELGASVTTSVVTSAVHPDDRPEVEKLFADAPHGCNFDLLFRIVTPAGETRHVHIVAHKLEHIADRPVFLGALQDVTEIKVAEEALTQARAELAHAARITAFSALTASIAHEVSQPLAGILTNANTCLRMLAAEPPDLAGAVMTARRTIRDTNRATEVIKRLRELFARRAPTVEPVDLNDVARDVIAWSSNELRRARVAVQTDLDGNVPIVRGDRVQLQQVVVNLLLNAADAMAEVDDRPRTLRLQTQPADDGGVTLSVRDSGIGVDERTVEKLFHAFFTTKTNGMGVGLAISRSIIEGHGGRLWARANDDGPGATFSFWIPGTPERFATSG</sequence>
<dbReference type="InterPro" id="IPR013655">
    <property type="entry name" value="PAS_fold_3"/>
</dbReference>
<gene>
    <name evidence="9" type="ORF">LJ655_22605</name>
</gene>
<dbReference type="InterPro" id="IPR003594">
    <property type="entry name" value="HATPase_dom"/>
</dbReference>
<comment type="catalytic activity">
    <reaction evidence="1">
        <text>ATP + protein L-histidine = ADP + protein N-phospho-L-histidine.</text>
        <dbReference type="EC" id="2.7.13.3"/>
    </reaction>
</comment>
<comment type="caution">
    <text evidence="9">The sequence shown here is derived from an EMBL/GenBank/DDBJ whole genome shotgun (WGS) entry which is preliminary data.</text>
</comment>
<dbReference type="Pfam" id="PF08447">
    <property type="entry name" value="PAS_3"/>
    <property type="match status" value="4"/>
</dbReference>
<dbReference type="EC" id="2.7.13.3" evidence="2"/>
<dbReference type="Gene3D" id="3.30.450.40">
    <property type="match status" value="1"/>
</dbReference>
<accession>A0ABS8KIN6</accession>
<dbReference type="Gene3D" id="3.30.565.10">
    <property type="entry name" value="Histidine kinase-like ATPase, C-terminal domain"/>
    <property type="match status" value="1"/>
</dbReference>
<dbReference type="InterPro" id="IPR004358">
    <property type="entry name" value="Sig_transdc_His_kin-like_C"/>
</dbReference>
<evidence type="ECO:0000313" key="9">
    <source>
        <dbReference type="EMBL" id="MCC8404636.1"/>
    </source>
</evidence>
<dbReference type="Gene3D" id="1.10.287.130">
    <property type="match status" value="1"/>
</dbReference>
<dbReference type="EMBL" id="JAJITC010000013">
    <property type="protein sequence ID" value="MCC8404636.1"/>
    <property type="molecule type" value="Genomic_DNA"/>
</dbReference>
<dbReference type="InterPro" id="IPR052162">
    <property type="entry name" value="Sensor_kinase/Photoreceptor"/>
</dbReference>
<keyword evidence="3" id="KW-0597">Phosphoprotein</keyword>
<dbReference type="PROSITE" id="PS50112">
    <property type="entry name" value="PAS"/>
    <property type="match status" value="2"/>
</dbReference>
<dbReference type="Pfam" id="PF02518">
    <property type="entry name" value="HATPase_c"/>
    <property type="match status" value="1"/>
</dbReference>
<dbReference type="CDD" id="cd00082">
    <property type="entry name" value="HisKA"/>
    <property type="match status" value="1"/>
</dbReference>
<evidence type="ECO:0000259" key="7">
    <source>
        <dbReference type="PROSITE" id="PS50112"/>
    </source>
</evidence>
<dbReference type="SMART" id="SM00387">
    <property type="entry name" value="HATPase_c"/>
    <property type="match status" value="1"/>
</dbReference>
<evidence type="ECO:0000256" key="2">
    <source>
        <dbReference type="ARBA" id="ARBA00012438"/>
    </source>
</evidence>
<evidence type="ECO:0000256" key="5">
    <source>
        <dbReference type="ARBA" id="ARBA00022777"/>
    </source>
</evidence>
<keyword evidence="10" id="KW-1185">Reference proteome</keyword>
<dbReference type="SUPFAM" id="SSF55781">
    <property type="entry name" value="GAF domain-like"/>
    <property type="match status" value="1"/>
</dbReference>
<name>A0ABS8KIN6_9BURK</name>
<dbReference type="CDD" id="cd00130">
    <property type="entry name" value="PAS"/>
    <property type="match status" value="3"/>
</dbReference>
<dbReference type="SMART" id="SM00091">
    <property type="entry name" value="PAS"/>
    <property type="match status" value="4"/>
</dbReference>
<dbReference type="Proteomes" id="UP001430614">
    <property type="component" value="Unassembled WGS sequence"/>
</dbReference>
<feature type="domain" description="Histidine kinase" evidence="6">
    <location>
        <begin position="717"/>
        <end position="934"/>
    </location>
</feature>
<reference evidence="9 10" key="1">
    <citation type="submission" date="2021-11" db="EMBL/GenBank/DDBJ databases">
        <authorList>
            <person name="Oh E.-T."/>
            <person name="Kim S.-B."/>
        </authorList>
    </citation>
    <scope>NUCLEOTIDE SEQUENCE [LARGE SCALE GENOMIC DNA]</scope>
    <source>
        <strain evidence="9 10">MMS20-SJTN17</strain>
    </source>
</reference>
<dbReference type="InterPro" id="IPR005467">
    <property type="entry name" value="His_kinase_dom"/>
</dbReference>
<dbReference type="SUPFAM" id="SSF55874">
    <property type="entry name" value="ATPase domain of HSP90 chaperone/DNA topoisomerase II/histidine kinase"/>
    <property type="match status" value="1"/>
</dbReference>
<evidence type="ECO:0000259" key="6">
    <source>
        <dbReference type="PROSITE" id="PS50109"/>
    </source>
</evidence>
<dbReference type="NCBIfam" id="TIGR00229">
    <property type="entry name" value="sensory_box"/>
    <property type="match status" value="3"/>
</dbReference>
<evidence type="ECO:0000256" key="1">
    <source>
        <dbReference type="ARBA" id="ARBA00000085"/>
    </source>
</evidence>
<dbReference type="PRINTS" id="PR00344">
    <property type="entry name" value="BCTRLSENSOR"/>
</dbReference>
<dbReference type="Pfam" id="PF13185">
    <property type="entry name" value="GAF_2"/>
    <property type="match status" value="1"/>
</dbReference>
<evidence type="ECO:0000256" key="4">
    <source>
        <dbReference type="ARBA" id="ARBA00022679"/>
    </source>
</evidence>
<dbReference type="InterPro" id="IPR035965">
    <property type="entry name" value="PAS-like_dom_sf"/>
</dbReference>
<dbReference type="SMART" id="SM00086">
    <property type="entry name" value="PAC"/>
    <property type="match status" value="3"/>
</dbReference>
<feature type="domain" description="PAC" evidence="8">
    <location>
        <begin position="345"/>
        <end position="397"/>
    </location>
</feature>
<dbReference type="InterPro" id="IPR001610">
    <property type="entry name" value="PAC"/>
</dbReference>
<dbReference type="InterPro" id="IPR000014">
    <property type="entry name" value="PAS"/>
</dbReference>
<proteinExistence type="predicted"/>
<feature type="domain" description="PAS" evidence="7">
    <location>
        <begin position="30"/>
        <end position="100"/>
    </location>
</feature>
<dbReference type="RefSeq" id="WP_230563450.1">
    <property type="nucleotide sequence ID" value="NZ_JAJITC010000013.1"/>
</dbReference>
<dbReference type="PROSITE" id="PS50109">
    <property type="entry name" value="HIS_KIN"/>
    <property type="match status" value="1"/>
</dbReference>
<feature type="domain" description="PAS" evidence="7">
    <location>
        <begin position="271"/>
        <end position="341"/>
    </location>
</feature>
<dbReference type="InterPro" id="IPR036890">
    <property type="entry name" value="HATPase_C_sf"/>
</dbReference>
<dbReference type="PANTHER" id="PTHR43304:SF1">
    <property type="entry name" value="PAC DOMAIN-CONTAINING PROTEIN"/>
    <property type="match status" value="1"/>
</dbReference>
<dbReference type="PROSITE" id="PS50113">
    <property type="entry name" value="PAC"/>
    <property type="match status" value="1"/>
</dbReference>
<dbReference type="PANTHER" id="PTHR43304">
    <property type="entry name" value="PHYTOCHROME-LIKE PROTEIN CPH1"/>
    <property type="match status" value="1"/>
</dbReference>
<protein>
    <recommendedName>
        <fullName evidence="2">histidine kinase</fullName>
        <ecNumber evidence="2">2.7.13.3</ecNumber>
    </recommendedName>
</protein>
<evidence type="ECO:0000313" key="10">
    <source>
        <dbReference type="Proteomes" id="UP001430614"/>
    </source>
</evidence>